<organism evidence="1">
    <name type="scientific">viral metagenome</name>
    <dbReference type="NCBI Taxonomy" id="1070528"/>
    <lineage>
        <taxon>unclassified sequences</taxon>
        <taxon>metagenomes</taxon>
        <taxon>organismal metagenomes</taxon>
    </lineage>
</organism>
<dbReference type="EMBL" id="MN739204">
    <property type="protein sequence ID" value="QHS93474.1"/>
    <property type="molecule type" value="Genomic_DNA"/>
</dbReference>
<sequence length="75" mass="8917">MCVTIIQCRKKFSRNSSFFFNLEKISTWSPRKNLPTPNFFLGDQNFFCLRIWGSEIFFFKMGNFWKKFSGLIGSV</sequence>
<dbReference type="AlphaFoldDB" id="A0A6C0BPB0"/>
<name>A0A6C0BPB0_9ZZZZ</name>
<proteinExistence type="predicted"/>
<reference evidence="1" key="1">
    <citation type="journal article" date="2020" name="Nature">
        <title>Giant virus diversity and host interactions through global metagenomics.</title>
        <authorList>
            <person name="Schulz F."/>
            <person name="Roux S."/>
            <person name="Paez-Espino D."/>
            <person name="Jungbluth S."/>
            <person name="Walsh D.A."/>
            <person name="Denef V.J."/>
            <person name="McMahon K.D."/>
            <person name="Konstantinidis K.T."/>
            <person name="Eloe-Fadrosh E.A."/>
            <person name="Kyrpides N.C."/>
            <person name="Woyke T."/>
        </authorList>
    </citation>
    <scope>NUCLEOTIDE SEQUENCE</scope>
    <source>
        <strain evidence="1">GVMAG-M-3300017989-17</strain>
    </source>
</reference>
<accession>A0A6C0BPB0</accession>
<protein>
    <submittedName>
        <fullName evidence="1">Uncharacterized protein</fullName>
    </submittedName>
</protein>
<evidence type="ECO:0000313" key="1">
    <source>
        <dbReference type="EMBL" id="QHS93474.1"/>
    </source>
</evidence>